<keyword evidence="1" id="KW-0472">Membrane</keyword>
<keyword evidence="1" id="KW-1133">Transmembrane helix</keyword>
<feature type="transmembrane region" description="Helical" evidence="1">
    <location>
        <begin position="159"/>
        <end position="186"/>
    </location>
</feature>
<dbReference type="AlphaFoldDB" id="A0A7V4N4A1"/>
<accession>A0A7V4N4A1</accession>
<feature type="domain" description="FtsX extracellular" evidence="2">
    <location>
        <begin position="60"/>
        <end position="139"/>
    </location>
</feature>
<feature type="transmembrane region" description="Helical" evidence="1">
    <location>
        <begin position="216"/>
        <end position="237"/>
    </location>
</feature>
<evidence type="ECO:0000259" key="2">
    <source>
        <dbReference type="Pfam" id="PF18075"/>
    </source>
</evidence>
<protein>
    <recommendedName>
        <fullName evidence="2">FtsX extracellular domain-containing protein</fullName>
    </recommendedName>
</protein>
<feature type="transmembrane region" description="Helical" evidence="1">
    <location>
        <begin position="260"/>
        <end position="283"/>
    </location>
</feature>
<dbReference type="InterPro" id="IPR040690">
    <property type="entry name" value="FtsX_ECD"/>
</dbReference>
<reference evidence="3" key="1">
    <citation type="journal article" date="2020" name="mSystems">
        <title>Genome- and Community-Level Interaction Insights into Carbon Utilization and Element Cycling Functions of Hydrothermarchaeota in Hydrothermal Sediment.</title>
        <authorList>
            <person name="Zhou Z."/>
            <person name="Liu Y."/>
            <person name="Xu W."/>
            <person name="Pan J."/>
            <person name="Luo Z.H."/>
            <person name="Li M."/>
        </authorList>
    </citation>
    <scope>NUCLEOTIDE SEQUENCE [LARGE SCALE GENOMIC DNA]</scope>
    <source>
        <strain evidence="3">SpSt-711</strain>
    </source>
</reference>
<sequence length="288" mass="34396">MFKYLSKIELKQSIFYYLFLFIFFFFWNFFSLFIVFFYLNIQNLIQTYEDKLPINLLIFSETNPLNILNLSSEIKKIPYVKNIMVISPEELLEKSKKDFPSEILKVFSKEELKSQFPYILKIYPSSIKDYPTLKAQLSLLTKTNSNIEISEPGFFKLIYFAYFFKLGFLVLAITWTLFYLIFLYFLNTLINSYLKSQTQIFLLLGGTLKKFKFLRFLFVGLVLIAAFIYSALVYFYISDSLSSIIPLFKTYPNFSQEYHLLYFGIYIFLTIFLLPWLTIIVSYKNYEI</sequence>
<dbReference type="EMBL" id="DTEI01000024">
    <property type="protein sequence ID" value="HGU15253.1"/>
    <property type="molecule type" value="Genomic_DNA"/>
</dbReference>
<evidence type="ECO:0000256" key="1">
    <source>
        <dbReference type="SAM" id="Phobius"/>
    </source>
</evidence>
<dbReference type="Pfam" id="PF18075">
    <property type="entry name" value="FtsX_ECD"/>
    <property type="match status" value="1"/>
</dbReference>
<name>A0A7V4N4A1_9BACT</name>
<keyword evidence="1" id="KW-0812">Transmembrane</keyword>
<comment type="caution">
    <text evidence="3">The sequence shown here is derived from an EMBL/GenBank/DDBJ whole genome shotgun (WGS) entry which is preliminary data.</text>
</comment>
<organism evidence="3">
    <name type="scientific">Thermodesulfobacterium geofontis</name>
    <dbReference type="NCBI Taxonomy" id="1295609"/>
    <lineage>
        <taxon>Bacteria</taxon>
        <taxon>Pseudomonadati</taxon>
        <taxon>Thermodesulfobacteriota</taxon>
        <taxon>Thermodesulfobacteria</taxon>
        <taxon>Thermodesulfobacteriales</taxon>
        <taxon>Thermodesulfobacteriaceae</taxon>
        <taxon>Thermodesulfobacterium</taxon>
    </lineage>
</organism>
<gene>
    <name evidence="3" type="ORF">ENU91_01105</name>
</gene>
<feature type="transmembrane region" description="Helical" evidence="1">
    <location>
        <begin position="14"/>
        <end position="39"/>
    </location>
</feature>
<evidence type="ECO:0000313" key="3">
    <source>
        <dbReference type="EMBL" id="HGU15253.1"/>
    </source>
</evidence>
<proteinExistence type="predicted"/>